<dbReference type="SMART" id="SM00636">
    <property type="entry name" value="Glyco_18"/>
    <property type="match status" value="1"/>
</dbReference>
<dbReference type="GO" id="GO:0005576">
    <property type="term" value="C:extracellular region"/>
    <property type="evidence" value="ECO:0007669"/>
    <property type="project" value="UniProtKB-SubCell"/>
</dbReference>
<evidence type="ECO:0000256" key="8">
    <source>
        <dbReference type="ARBA" id="ARBA00023277"/>
    </source>
</evidence>
<dbReference type="InterPro" id="IPR050314">
    <property type="entry name" value="Glycosyl_Hydrlase_18"/>
</dbReference>
<dbReference type="InterPro" id="IPR001579">
    <property type="entry name" value="Glyco_hydro_18_chit_AS"/>
</dbReference>
<feature type="signal peptide" evidence="12">
    <location>
        <begin position="1"/>
        <end position="18"/>
    </location>
</feature>
<dbReference type="InterPro" id="IPR011583">
    <property type="entry name" value="Chitinase_II/V-like_cat"/>
</dbReference>
<reference evidence="14" key="1">
    <citation type="submission" date="2021-07" db="EMBL/GenBank/DDBJ databases">
        <title>Genome Resource of American Ginseng Black Spot Pathogen Alternaria panax.</title>
        <authorList>
            <person name="Qiu C."/>
            <person name="Wang W."/>
            <person name="Liu Z."/>
        </authorList>
    </citation>
    <scope>NUCLEOTIDE SEQUENCE</scope>
    <source>
        <strain evidence="14">BNCC115425</strain>
    </source>
</reference>
<keyword evidence="12" id="KW-0732">Signal</keyword>
<dbReference type="EMBL" id="JAANER010000004">
    <property type="protein sequence ID" value="KAG9190922.1"/>
    <property type="molecule type" value="Genomic_DNA"/>
</dbReference>
<comment type="catalytic activity">
    <reaction evidence="1">
        <text>Random endo-hydrolysis of N-acetyl-beta-D-glucosaminide (1-&gt;4)-beta-linkages in chitin and chitodextrins.</text>
        <dbReference type="EC" id="3.2.1.14"/>
    </reaction>
</comment>
<evidence type="ECO:0000256" key="12">
    <source>
        <dbReference type="SAM" id="SignalP"/>
    </source>
</evidence>
<feature type="chain" id="PRO_5042213494" description="chitinase" evidence="12">
    <location>
        <begin position="19"/>
        <end position="457"/>
    </location>
</feature>
<sequence>MRFSNAAALFSLASLAQAAPAVHSHKHAHQRDVGYGSGAKYQSGIFYINWAIYARQHFVTDLPADKLTKINYGFANVNNQTGEVFLTDEWADIQYGYPGDVATNGTQLLGNFKQLFKLKQQNRNLKVILSVGGWGYRDNFKPALATEAGRQKFCDSALTLIKDLGIDGLDLDWEYPEDETDGANLVDTLQRCRRTFDEYAVVNAAGYHFDLGVSAPAGPSRYTVMPIAEMDPYVDNWNLMAFDYQGPGFSNFTGHLSNVYPSSKNPKTTDGWDVVIGDFVPFNTKEAIDYYKANVASPSKIQLGMPLYGRSFANVVDLSKDQRGLGQKFNGSGDGTWEPGTLDYRALPQNGSKVYHDKETLTSWSWDKARKQMVSFDTPKVASWKTDYLMQEGLGGAWWWESSGDFPVTDDKSIIATVINKLGGEANFRQSWNNLYYPKSKYYNIRSAVNSTISLTF</sequence>
<proteinExistence type="inferred from homology"/>
<evidence type="ECO:0000256" key="4">
    <source>
        <dbReference type="ARBA" id="ARBA00012729"/>
    </source>
</evidence>
<dbReference type="GO" id="GO:0008843">
    <property type="term" value="F:endochitinase activity"/>
    <property type="evidence" value="ECO:0007669"/>
    <property type="project" value="UniProtKB-EC"/>
</dbReference>
<dbReference type="PROSITE" id="PS51910">
    <property type="entry name" value="GH18_2"/>
    <property type="match status" value="1"/>
</dbReference>
<evidence type="ECO:0000256" key="6">
    <source>
        <dbReference type="ARBA" id="ARBA00022801"/>
    </source>
</evidence>
<dbReference type="InterPro" id="IPR017853">
    <property type="entry name" value="GH"/>
</dbReference>
<dbReference type="GO" id="GO:0006032">
    <property type="term" value="P:chitin catabolic process"/>
    <property type="evidence" value="ECO:0007669"/>
    <property type="project" value="UniProtKB-KW"/>
</dbReference>
<dbReference type="SUPFAM" id="SSF54556">
    <property type="entry name" value="Chitinase insertion domain"/>
    <property type="match status" value="1"/>
</dbReference>
<protein>
    <recommendedName>
        <fullName evidence="4">chitinase</fullName>
        <ecNumber evidence="4">3.2.1.14</ecNumber>
    </recommendedName>
</protein>
<dbReference type="SUPFAM" id="SSF51445">
    <property type="entry name" value="(Trans)glycosidases"/>
    <property type="match status" value="1"/>
</dbReference>
<keyword evidence="8" id="KW-0119">Carbohydrate metabolism</keyword>
<evidence type="ECO:0000313" key="14">
    <source>
        <dbReference type="EMBL" id="KAG9190922.1"/>
    </source>
</evidence>
<dbReference type="PANTHER" id="PTHR11177">
    <property type="entry name" value="CHITINASE"/>
    <property type="match status" value="1"/>
</dbReference>
<evidence type="ECO:0000259" key="13">
    <source>
        <dbReference type="PROSITE" id="PS51910"/>
    </source>
</evidence>
<evidence type="ECO:0000256" key="5">
    <source>
        <dbReference type="ARBA" id="ARBA00022525"/>
    </source>
</evidence>
<keyword evidence="9 11" id="KW-0326">Glycosidase</keyword>
<evidence type="ECO:0000256" key="1">
    <source>
        <dbReference type="ARBA" id="ARBA00000822"/>
    </source>
</evidence>
<dbReference type="InterPro" id="IPR029070">
    <property type="entry name" value="Chitinase_insertion_sf"/>
</dbReference>
<accession>A0AAD4IAI2</accession>
<dbReference type="Gene3D" id="3.10.50.10">
    <property type="match status" value="1"/>
</dbReference>
<comment type="similarity">
    <text evidence="3">Belongs to the glycosyl hydrolase 18 family. Chitinase class V subfamily.</text>
</comment>
<keyword evidence="10" id="KW-0624">Polysaccharide degradation</keyword>
<feature type="domain" description="GH18" evidence="13">
    <location>
        <begin position="41"/>
        <end position="425"/>
    </location>
</feature>
<evidence type="ECO:0000256" key="9">
    <source>
        <dbReference type="ARBA" id="ARBA00023295"/>
    </source>
</evidence>
<evidence type="ECO:0000256" key="7">
    <source>
        <dbReference type="ARBA" id="ARBA00023024"/>
    </source>
</evidence>
<dbReference type="Proteomes" id="UP001199106">
    <property type="component" value="Unassembled WGS sequence"/>
</dbReference>
<dbReference type="AlphaFoldDB" id="A0AAD4IAI2"/>
<dbReference type="EC" id="3.2.1.14" evidence="4"/>
<dbReference type="InterPro" id="IPR001223">
    <property type="entry name" value="Glyco_hydro18_cat"/>
</dbReference>
<gene>
    <name evidence="14" type="ORF">G6011_09010</name>
</gene>
<dbReference type="FunFam" id="3.20.20.80:FF:000075">
    <property type="entry name" value="Sporulation-specific chitinase"/>
    <property type="match status" value="1"/>
</dbReference>
<dbReference type="GO" id="GO:0000272">
    <property type="term" value="P:polysaccharide catabolic process"/>
    <property type="evidence" value="ECO:0007669"/>
    <property type="project" value="UniProtKB-KW"/>
</dbReference>
<comment type="caution">
    <text evidence="14">The sequence shown here is derived from an EMBL/GenBank/DDBJ whole genome shotgun (WGS) entry which is preliminary data.</text>
</comment>
<keyword evidence="15" id="KW-1185">Reference proteome</keyword>
<keyword evidence="6 11" id="KW-0378">Hydrolase</keyword>
<dbReference type="GO" id="GO:0008061">
    <property type="term" value="F:chitin binding"/>
    <property type="evidence" value="ECO:0007669"/>
    <property type="project" value="InterPro"/>
</dbReference>
<evidence type="ECO:0000256" key="11">
    <source>
        <dbReference type="RuleBase" id="RU000489"/>
    </source>
</evidence>
<dbReference type="Pfam" id="PF00704">
    <property type="entry name" value="Glyco_hydro_18"/>
    <property type="match status" value="1"/>
</dbReference>
<evidence type="ECO:0000256" key="10">
    <source>
        <dbReference type="ARBA" id="ARBA00023326"/>
    </source>
</evidence>
<keyword evidence="5" id="KW-0964">Secreted</keyword>
<evidence type="ECO:0000256" key="2">
    <source>
        <dbReference type="ARBA" id="ARBA00004613"/>
    </source>
</evidence>
<evidence type="ECO:0000313" key="15">
    <source>
        <dbReference type="Proteomes" id="UP001199106"/>
    </source>
</evidence>
<dbReference type="CDD" id="cd06548">
    <property type="entry name" value="GH18_chitinase"/>
    <property type="match status" value="1"/>
</dbReference>
<organism evidence="14 15">
    <name type="scientific">Alternaria panax</name>
    <dbReference type="NCBI Taxonomy" id="48097"/>
    <lineage>
        <taxon>Eukaryota</taxon>
        <taxon>Fungi</taxon>
        <taxon>Dikarya</taxon>
        <taxon>Ascomycota</taxon>
        <taxon>Pezizomycotina</taxon>
        <taxon>Dothideomycetes</taxon>
        <taxon>Pleosporomycetidae</taxon>
        <taxon>Pleosporales</taxon>
        <taxon>Pleosporineae</taxon>
        <taxon>Pleosporaceae</taxon>
        <taxon>Alternaria</taxon>
        <taxon>Alternaria sect. Panax</taxon>
    </lineage>
</organism>
<dbReference type="Gene3D" id="3.20.20.80">
    <property type="entry name" value="Glycosidases"/>
    <property type="match status" value="1"/>
</dbReference>
<name>A0AAD4IAI2_9PLEO</name>
<keyword evidence="7" id="KW-0146">Chitin degradation</keyword>
<dbReference type="PANTHER" id="PTHR11177:SF317">
    <property type="entry name" value="CHITINASE 12-RELATED"/>
    <property type="match status" value="1"/>
</dbReference>
<dbReference type="FunFam" id="3.10.50.10:FF:000005">
    <property type="entry name" value="Endochitinase B1"/>
    <property type="match status" value="1"/>
</dbReference>
<comment type="subcellular location">
    <subcellularLocation>
        <location evidence="2">Secreted</location>
    </subcellularLocation>
</comment>
<dbReference type="PROSITE" id="PS01095">
    <property type="entry name" value="GH18_1"/>
    <property type="match status" value="1"/>
</dbReference>
<evidence type="ECO:0000256" key="3">
    <source>
        <dbReference type="ARBA" id="ARBA00008682"/>
    </source>
</evidence>